<gene>
    <name evidence="1" type="ORF">C8Z91_34830</name>
</gene>
<sequence length="397" mass="46153">MKTFDMIYKYFLNTKEQRNKKFIKMNGLIFECEDSEETFWKLLNDYEPTSVQFEEEQNNAYSIVHLRDDRLFNDISEITNRTNTSYKLLETYKDGYFIQKFEEGDEKIFIRDEEFAICCKHNQYFVITSHKVKNRDTYPLRIIREIIFRESENDGFLMIHGAAVSYKGKGAIICGDKSKGKTTLLLSYLFSGCDFVANDRALIKKGEINYQLRGFPLAIRVGFGTANKIEKLRAAVTGYSWARPQVKEIEQITNLNFDAYGNFGSSKKLELVPRELKELFGFRTGHESKLSAVLFPEINLATKGINISKLKECESLDILKNQCMTPNDESWLNPWVIERKDNNTYIESYVEKTLRNMVKELPMLKVVYGPDLLETAQKEPSKALEYLLNSFNYVSAK</sequence>
<organism evidence="1 2">
    <name type="scientific">Paenibacillus elgii</name>
    <dbReference type="NCBI Taxonomy" id="189691"/>
    <lineage>
        <taxon>Bacteria</taxon>
        <taxon>Bacillati</taxon>
        <taxon>Bacillota</taxon>
        <taxon>Bacilli</taxon>
        <taxon>Bacillales</taxon>
        <taxon>Paenibacillaceae</taxon>
        <taxon>Paenibacillus</taxon>
    </lineage>
</organism>
<reference evidence="1 2" key="1">
    <citation type="submission" date="2018-03" db="EMBL/GenBank/DDBJ databases">
        <title>Genome sequence of Paenibacillus elgii strain AC13 an antimicrobial compound producing bacteria.</title>
        <authorList>
            <person name="Kurokawa A.S."/>
            <person name="Araujo J.F."/>
            <person name="Costa R.A."/>
            <person name="Ortega D.B."/>
            <person name="Pires A.S."/>
            <person name="Pappas G.J.Jr."/>
            <person name="Franco O.L."/>
            <person name="Barreto C."/>
            <person name="Magalhaes B.S."/>
            <person name="Kruger R.H."/>
        </authorList>
    </citation>
    <scope>NUCLEOTIDE SEQUENCE [LARGE SCALE GENOMIC DNA]</scope>
    <source>
        <strain evidence="1 2">AC13</strain>
    </source>
</reference>
<comment type="caution">
    <text evidence="1">The sequence shown here is derived from an EMBL/GenBank/DDBJ whole genome shotgun (WGS) entry which is preliminary data.</text>
</comment>
<proteinExistence type="predicted"/>
<dbReference type="AlphaFoldDB" id="A0A2T6FRV5"/>
<dbReference type="Gene3D" id="3.40.50.300">
    <property type="entry name" value="P-loop containing nucleotide triphosphate hydrolases"/>
    <property type="match status" value="1"/>
</dbReference>
<dbReference type="SUPFAM" id="SSF53795">
    <property type="entry name" value="PEP carboxykinase-like"/>
    <property type="match status" value="1"/>
</dbReference>
<dbReference type="InterPro" id="IPR027417">
    <property type="entry name" value="P-loop_NTPase"/>
</dbReference>
<protein>
    <recommendedName>
        <fullName evidence="3">Serine kinase</fullName>
    </recommendedName>
</protein>
<dbReference type="Proteomes" id="UP000244184">
    <property type="component" value="Unassembled WGS sequence"/>
</dbReference>
<accession>A0A2T6FRV5</accession>
<dbReference type="EMBL" id="PYHP01000101">
    <property type="protein sequence ID" value="PUA34643.1"/>
    <property type="molecule type" value="Genomic_DNA"/>
</dbReference>
<name>A0A2T6FRV5_9BACL</name>
<dbReference type="RefSeq" id="WP_108535227.1">
    <property type="nucleotide sequence ID" value="NZ_PYHP01000101.1"/>
</dbReference>
<evidence type="ECO:0000313" key="2">
    <source>
        <dbReference type="Proteomes" id="UP000244184"/>
    </source>
</evidence>
<evidence type="ECO:0000313" key="1">
    <source>
        <dbReference type="EMBL" id="PUA34643.1"/>
    </source>
</evidence>
<evidence type="ECO:0008006" key="3">
    <source>
        <dbReference type="Google" id="ProtNLM"/>
    </source>
</evidence>